<dbReference type="Pfam" id="PF14322">
    <property type="entry name" value="SusD-like_3"/>
    <property type="match status" value="1"/>
</dbReference>
<sequence>MKKYTYLFIALITGLHFTACDSYLDIEPQGKVIPETLEENRGLITVAYNGFPTHKSRLTFRADELVLDEFSIDAAYYRDIYIWKDVNPDSQTAAYPWVQFYNTIFYTNYIINEGQKTIEDSADKNQLVGEAYALRAYAYFDLVNLYGNPYDEATADSDKAVPLALEIDLEQVFTPVSVAQVYEQVLTDIDRAKASLVLETQETGMNYRFSLSAVNALEARVNLYSNQWEKALQAAEKALSYNNSLVNLNTDPQLPNRYDSPESVLALEDVYEYEVNNAAYVSEMLTDRYDKDNDLRFGLYFVQAGSRYKSGKGGAQQFKCSIRTSELYLIKAEALMELGRIEESRSVLLALLRNRYRTAYIPALENSVKALDNNGYATLLMEERARELALEGHRWFDLRRTNQKEIRHTFNGDVYTLQANDPRYTLLYPQEAKLNNPEL</sequence>
<evidence type="ECO:0000256" key="1">
    <source>
        <dbReference type="ARBA" id="ARBA00004442"/>
    </source>
</evidence>
<dbReference type="AlphaFoldDB" id="A0A1K1RI34"/>
<dbReference type="OrthoDB" id="630434at2"/>
<dbReference type="InterPro" id="IPR033985">
    <property type="entry name" value="SusD-like_N"/>
</dbReference>
<evidence type="ECO:0000256" key="2">
    <source>
        <dbReference type="ARBA" id="ARBA00006275"/>
    </source>
</evidence>
<keyword evidence="4" id="KW-0472">Membrane</keyword>
<evidence type="ECO:0000313" key="8">
    <source>
        <dbReference type="EMBL" id="SFW71736.1"/>
    </source>
</evidence>
<evidence type="ECO:0000313" key="9">
    <source>
        <dbReference type="Proteomes" id="UP000182248"/>
    </source>
</evidence>
<comment type="subcellular location">
    <subcellularLocation>
        <location evidence="1">Cell outer membrane</location>
    </subcellularLocation>
</comment>
<dbReference type="InterPro" id="IPR012944">
    <property type="entry name" value="SusD_RagB_dom"/>
</dbReference>
<dbReference type="InterPro" id="IPR011990">
    <property type="entry name" value="TPR-like_helical_dom_sf"/>
</dbReference>
<dbReference type="Gene3D" id="1.25.40.390">
    <property type="match status" value="1"/>
</dbReference>
<name>A0A1K1RI34_9FLAO</name>
<keyword evidence="9" id="KW-1185">Reference proteome</keyword>
<accession>A0A1K1RI34</accession>
<evidence type="ECO:0000259" key="6">
    <source>
        <dbReference type="Pfam" id="PF07980"/>
    </source>
</evidence>
<reference evidence="8 9" key="1">
    <citation type="submission" date="2016-11" db="EMBL/GenBank/DDBJ databases">
        <authorList>
            <person name="Jaros S."/>
            <person name="Januszkiewicz K."/>
            <person name="Wedrychowicz H."/>
        </authorList>
    </citation>
    <scope>NUCLEOTIDE SEQUENCE [LARGE SCALE GENOMIC DNA]</scope>
    <source>
        <strain evidence="8 9">CGMCC 1.12145</strain>
    </source>
</reference>
<evidence type="ECO:0000256" key="4">
    <source>
        <dbReference type="ARBA" id="ARBA00023136"/>
    </source>
</evidence>
<protein>
    <submittedName>
        <fullName evidence="8">SusD family protein</fullName>
    </submittedName>
</protein>
<dbReference type="Proteomes" id="UP000182248">
    <property type="component" value="Unassembled WGS sequence"/>
</dbReference>
<dbReference type="Pfam" id="PF07980">
    <property type="entry name" value="SusD_RagB"/>
    <property type="match status" value="1"/>
</dbReference>
<keyword evidence="3" id="KW-0732">Signal</keyword>
<dbReference type="GO" id="GO:0009279">
    <property type="term" value="C:cell outer membrane"/>
    <property type="evidence" value="ECO:0007669"/>
    <property type="project" value="UniProtKB-SubCell"/>
</dbReference>
<organism evidence="8 9">
    <name type="scientific">Sinomicrobium oceani</name>
    <dbReference type="NCBI Taxonomy" id="1150368"/>
    <lineage>
        <taxon>Bacteria</taxon>
        <taxon>Pseudomonadati</taxon>
        <taxon>Bacteroidota</taxon>
        <taxon>Flavobacteriia</taxon>
        <taxon>Flavobacteriales</taxon>
        <taxon>Flavobacteriaceae</taxon>
        <taxon>Sinomicrobium</taxon>
    </lineage>
</organism>
<dbReference type="STRING" id="1150368.SAMN02927921_03593"/>
<feature type="domain" description="RagB/SusD" evidence="6">
    <location>
        <begin position="274"/>
        <end position="429"/>
    </location>
</feature>
<evidence type="ECO:0000256" key="3">
    <source>
        <dbReference type="ARBA" id="ARBA00022729"/>
    </source>
</evidence>
<evidence type="ECO:0000256" key="5">
    <source>
        <dbReference type="ARBA" id="ARBA00023237"/>
    </source>
</evidence>
<evidence type="ECO:0000259" key="7">
    <source>
        <dbReference type="Pfam" id="PF14322"/>
    </source>
</evidence>
<dbReference type="SUPFAM" id="SSF48452">
    <property type="entry name" value="TPR-like"/>
    <property type="match status" value="1"/>
</dbReference>
<dbReference type="EMBL" id="FPJE01000026">
    <property type="protein sequence ID" value="SFW71736.1"/>
    <property type="molecule type" value="Genomic_DNA"/>
</dbReference>
<feature type="domain" description="SusD-like N-terminal" evidence="7">
    <location>
        <begin position="23"/>
        <end position="223"/>
    </location>
</feature>
<comment type="similarity">
    <text evidence="2">Belongs to the SusD family.</text>
</comment>
<gene>
    <name evidence="8" type="ORF">SAMN02927921_03593</name>
</gene>
<proteinExistence type="inferred from homology"/>
<dbReference type="RefSeq" id="WP_072318841.1">
    <property type="nucleotide sequence ID" value="NZ_FPJE01000026.1"/>
</dbReference>
<keyword evidence="5" id="KW-0998">Cell outer membrane</keyword>
<dbReference type="CDD" id="cd08977">
    <property type="entry name" value="SusD"/>
    <property type="match status" value="1"/>
</dbReference>